<dbReference type="PANTHER" id="PTHR32305:SF15">
    <property type="entry name" value="PROTEIN RHSA-RELATED"/>
    <property type="match status" value="1"/>
</dbReference>
<dbReference type="InterPro" id="IPR031325">
    <property type="entry name" value="RHS_repeat"/>
</dbReference>
<feature type="chain" id="PRO_5045869471" description="IPT/TIG domain-containing protein" evidence="4">
    <location>
        <begin position="29"/>
        <end position="2150"/>
    </location>
</feature>
<name>A0ABP4RS21_9ACTN</name>
<keyword evidence="1" id="KW-0677">Repeat</keyword>
<comment type="caution">
    <text evidence="6">The sequence shown here is derived from an EMBL/GenBank/DDBJ whole genome shotgun (WGS) entry which is preliminary data.</text>
</comment>
<dbReference type="Pfam" id="PF01833">
    <property type="entry name" value="TIG"/>
    <property type="match status" value="2"/>
</dbReference>
<feature type="region of interest" description="Disordered" evidence="2">
    <location>
        <begin position="998"/>
        <end position="1048"/>
    </location>
</feature>
<evidence type="ECO:0000256" key="3">
    <source>
        <dbReference type="SAM" id="Phobius"/>
    </source>
</evidence>
<dbReference type="InterPro" id="IPR006530">
    <property type="entry name" value="YD"/>
</dbReference>
<sequence length="2150" mass="222470">MRRPPVSWVITVAVALVAGQLATSGAAAAVPRKVPADQAASPVSYAYDAAGRLAGVSQDSQGAGAYDYDASGNVTAIRRSDASALSILSVVPVKAPTGATVTITGTGLATSDTVTFAGTQATVASATPTALTVTVPDGAASGAITVDSGGGTATSRQSFTVTAPAGPLSVTGVSPQSGTTGTTVTISGTGFDSSTAVTFGHARAPVTAATATSLTATVPEAAGSGPVTVASGRRTASSDATFVVVPTIENLSDLAASGVLAIDGTATTVSLTQQYKYTLLRFSGTRGQRLSLGLTGVANPANVYLAVYDPYGATFARGEYNRGRWGDGLYGSYDLPPLPTTGVYQVLVWPAVASVGSATLTLSSHILKTVAVNGAGTAVTFSRPGQQAEVSFPATKGQSIGLGFTGFAANKTGTLSLREPNGVALTWDNSGSTDGLAYLDGEGHFDLYATETGTYTAEITSTDASTGTFTMYASTPQAAGALSLGSAKTVTMGTPGQHARLTYAATANQEIGVDLTNNTTPYQPYLTITEQDGTVLWQNDISGHADLPPLPVGGTYTFDVSTYSTTGQFALKVSTRSAATTISTTGPTVVAKVASKGDSAQLKFATTKGNPLSVGFTSSTFPSTTTLDAQIIDSNGDEELTETGITSTSEFWFTPARTGQYKVQITPHDGKSTGSIAVTLSAETAGGTLATGVETTLSASRAGQTTRYTFAGTSGQKMSLVFGSFTFYDDVGVEILKPDGSVLRDVGTWTEVDLDPLPSTGTYQVIVYPYGETGSANIRIAPRSTAPAATIGGAASTVAIGVLGGAVEIPFSASASERISVGMQDSDLDIANVRIIAPDDTVLTNAVSQDDSFVTATTTKSGTYRLIMAPPNGDYGSATFTLSDQINAGSISLNTAKTVSLPRIGQQAYLTFQGTAGQNLMLSFAHMTTKYRPYVEMVEPNGTDLMWSNNDDNPVAIGTLPVSGTYQLNLDPFGFPGSVTATLGNSTLNNAMVTANPKAAGASRKGPPTLLKPTAHRPVGGQVKPLKHGRRPVPVPPVNTKGRQTPERLPSCATCSTGTAPPPGSAPVPGGGTAGGDPVDLGTGLLADTQTDLTVPDVLSLAVTRNYQQSDVGIRSFGVGDSSLYDMFLYAPNGATTSQLVLPGGGRITYQRITPGGNADYQDAVFAAQPTPTQFSGSVLVWNGNGFDVRLRDGSSLVFGEDAPLQAIRDRYGNTITITRGPGGSDEQGDPLANGPLSQVTSPNGRWIKFSTDRLRRITRAQDNTGRSVSYTYDTKGHLATVTSPTGDVSSYTYDPQGRLATAKDGRGTTYLTDTYDSAGRVSTQTLGDGSTFQFAYTTDAADKLVETRLTDQRGNVRRMTFNSRGYSTSDTSAYGNPLAQTITVARDPVTNLPTSATDALGRRTDVSYDPYGNVATVTQLAGTSSARTESFTYQGPYDQLSKTTDWLGRNTVYAYRADGALTTVTDAMSRTVTIDSDATGMPIKTTDALGHTVSYGYVLGDLATTTDQLGRVQRQIVDAAGRVVSSTDPTGATTALGFDADSRTVSTTDPLGQATTIAYDGDNNVTSVTDPRGNATSYAYDAENRRTSMTDPLNHVTTYGYDAAGNRTSLTTPDGQQTTSDYDALGRLTTTRFSGSGGTIGYGYDAGSRVTSITDSVSGTISDVYDGLDRLTRTTTPTGQVDYGYDAANHRTGMTVAGQAPVTYTYNADGDLTNQTQGSTSVTMGYDTVGRRSSLTFPDGVTQTYGYDAANQVSGISYALAGSSLGDLSYAYDGAGRVTSMGGSFARTTIPAASGPATYNAANELTNTGYTYDPNGNLTSDGSTQYTWDARGQLASTANSGQTTSYAYDGLGRRTGKTTAAGTTGYLYDGTNAVEELTGGSVSASMLTGATDEVFARTSNGATRSLLTDALGSTIGVADGSGQVNGHYTYEPFGATTESGDDGGNPTQFAGRENDGNGLYFNRARYYSTSTQRFLSPDPIGFAGGDTDLYAYTGEQPTDLVDPTGLSAQQSLGQDLQQAWDAIWNNRTVIEIGTGVGSILIGAVAVSLGWEVLGTIAFGIAVAGLVLGAADTAYACTHHEPASCVLGIAGVASGVGGMAFDRVAEKFVTEAAERGDMKRTAGWVLVNVWNWAAAGFPFIDKIRHKPEEH</sequence>
<dbReference type="NCBIfam" id="TIGR01643">
    <property type="entry name" value="YD_repeat_2x"/>
    <property type="match status" value="7"/>
</dbReference>
<gene>
    <name evidence="6" type="ORF">GCM10009765_05310</name>
</gene>
<dbReference type="SMART" id="SM00429">
    <property type="entry name" value="IPT"/>
    <property type="match status" value="2"/>
</dbReference>
<feature type="signal peptide" evidence="4">
    <location>
        <begin position="1"/>
        <end position="28"/>
    </location>
</feature>
<dbReference type="InterPro" id="IPR002909">
    <property type="entry name" value="IPT_dom"/>
</dbReference>
<dbReference type="SUPFAM" id="SSF81296">
    <property type="entry name" value="E set domains"/>
    <property type="match status" value="2"/>
</dbReference>
<dbReference type="EMBL" id="BAAANY010000002">
    <property type="protein sequence ID" value="GAA1658928.1"/>
    <property type="molecule type" value="Genomic_DNA"/>
</dbReference>
<accession>A0ABP4RS21</accession>
<protein>
    <recommendedName>
        <fullName evidence="5">IPT/TIG domain-containing protein</fullName>
    </recommendedName>
</protein>
<dbReference type="RefSeq" id="WP_344306773.1">
    <property type="nucleotide sequence ID" value="NZ_BAAANY010000002.1"/>
</dbReference>
<feature type="transmembrane region" description="Helical" evidence="3">
    <location>
        <begin position="2049"/>
        <end position="2071"/>
    </location>
</feature>
<feature type="domain" description="IPT/TIG" evidence="5">
    <location>
        <begin position="167"/>
        <end position="245"/>
    </location>
</feature>
<dbReference type="InterPro" id="IPR014756">
    <property type="entry name" value="Ig_E-set"/>
</dbReference>
<feature type="region of interest" description="Disordered" evidence="2">
    <location>
        <begin position="1220"/>
        <end position="1241"/>
    </location>
</feature>
<dbReference type="InterPro" id="IPR056823">
    <property type="entry name" value="TEN-like_YD-shell"/>
</dbReference>
<evidence type="ECO:0000313" key="6">
    <source>
        <dbReference type="EMBL" id="GAA1658928.1"/>
    </source>
</evidence>
<feature type="domain" description="IPT/TIG" evidence="5">
    <location>
        <begin position="84"/>
        <end position="162"/>
    </location>
</feature>
<feature type="transmembrane region" description="Helical" evidence="3">
    <location>
        <begin position="2121"/>
        <end position="2140"/>
    </location>
</feature>
<proteinExistence type="predicted"/>
<evidence type="ECO:0000259" key="5">
    <source>
        <dbReference type="SMART" id="SM00429"/>
    </source>
</evidence>
<dbReference type="InterPro" id="IPR013783">
    <property type="entry name" value="Ig-like_fold"/>
</dbReference>
<evidence type="ECO:0000256" key="4">
    <source>
        <dbReference type="SAM" id="SignalP"/>
    </source>
</evidence>
<dbReference type="InterPro" id="IPR050708">
    <property type="entry name" value="T6SS_VgrG/RHS"/>
</dbReference>
<dbReference type="InterPro" id="IPR045351">
    <property type="entry name" value="DUF6531"/>
</dbReference>
<keyword evidence="7" id="KW-1185">Reference proteome</keyword>
<keyword evidence="3" id="KW-1133">Transmembrane helix</keyword>
<keyword evidence="4" id="KW-0732">Signal</keyword>
<dbReference type="Pfam" id="PF25023">
    <property type="entry name" value="TEN_YD-shell"/>
    <property type="match status" value="2"/>
</dbReference>
<dbReference type="Pfam" id="PF05593">
    <property type="entry name" value="RHS_repeat"/>
    <property type="match status" value="4"/>
</dbReference>
<evidence type="ECO:0000256" key="2">
    <source>
        <dbReference type="SAM" id="MobiDB-lite"/>
    </source>
</evidence>
<evidence type="ECO:0000313" key="7">
    <source>
        <dbReference type="Proteomes" id="UP001500618"/>
    </source>
</evidence>
<dbReference type="Proteomes" id="UP001500618">
    <property type="component" value="Unassembled WGS sequence"/>
</dbReference>
<reference evidence="7" key="1">
    <citation type="journal article" date="2019" name="Int. J. Syst. Evol. Microbiol.">
        <title>The Global Catalogue of Microorganisms (GCM) 10K type strain sequencing project: providing services to taxonomists for standard genome sequencing and annotation.</title>
        <authorList>
            <consortium name="The Broad Institute Genomics Platform"/>
            <consortium name="The Broad Institute Genome Sequencing Center for Infectious Disease"/>
            <person name="Wu L."/>
            <person name="Ma J."/>
        </authorList>
    </citation>
    <scope>NUCLEOTIDE SEQUENCE [LARGE SCALE GENOMIC DNA]</scope>
    <source>
        <strain evidence="7">JCM 14718</strain>
    </source>
</reference>
<dbReference type="PANTHER" id="PTHR32305">
    <property type="match status" value="1"/>
</dbReference>
<dbReference type="Gene3D" id="2.60.120.380">
    <property type="match status" value="1"/>
</dbReference>
<dbReference type="NCBIfam" id="TIGR03696">
    <property type="entry name" value="Rhs_assc_core"/>
    <property type="match status" value="1"/>
</dbReference>
<keyword evidence="3" id="KW-0812">Transmembrane</keyword>
<dbReference type="Gene3D" id="2.180.10.10">
    <property type="entry name" value="RHS repeat-associated core"/>
    <property type="match status" value="3"/>
</dbReference>
<dbReference type="Gene3D" id="2.60.40.10">
    <property type="entry name" value="Immunoglobulins"/>
    <property type="match status" value="2"/>
</dbReference>
<dbReference type="Pfam" id="PF20148">
    <property type="entry name" value="DUF6531"/>
    <property type="match status" value="1"/>
</dbReference>
<keyword evidence="3" id="KW-0472">Membrane</keyword>
<feature type="region of interest" description="Disordered" evidence="2">
    <location>
        <begin position="1055"/>
        <end position="1074"/>
    </location>
</feature>
<dbReference type="InterPro" id="IPR022385">
    <property type="entry name" value="Rhs_assc_core"/>
</dbReference>
<evidence type="ECO:0000256" key="1">
    <source>
        <dbReference type="ARBA" id="ARBA00022737"/>
    </source>
</evidence>
<organism evidence="6 7">
    <name type="scientific">Fodinicola feengrottensis</name>
    <dbReference type="NCBI Taxonomy" id="435914"/>
    <lineage>
        <taxon>Bacteria</taxon>
        <taxon>Bacillati</taxon>
        <taxon>Actinomycetota</taxon>
        <taxon>Actinomycetes</taxon>
        <taxon>Mycobacteriales</taxon>
        <taxon>Fodinicola</taxon>
    </lineage>
</organism>
<feature type="transmembrane region" description="Helical" evidence="3">
    <location>
        <begin position="2083"/>
        <end position="2101"/>
    </location>
</feature>